<dbReference type="Gene3D" id="3.30.70.2450">
    <property type="match status" value="1"/>
</dbReference>
<reference evidence="3 4" key="1">
    <citation type="submission" date="2019-02" db="EMBL/GenBank/DDBJ databases">
        <title>Kribbella capetownensis sp. nov. and Kribbella speibonae sp. nov., isolated from soil.</title>
        <authorList>
            <person name="Curtis S.M."/>
            <person name="Norton I."/>
            <person name="Everest G.J."/>
            <person name="Meyers P.R."/>
        </authorList>
    </citation>
    <scope>NUCLEOTIDE SEQUENCE [LARGE SCALE GENOMIC DNA]</scope>
    <source>
        <strain evidence="3 4">NRRL B-24813</strain>
    </source>
</reference>
<evidence type="ECO:0000313" key="4">
    <source>
        <dbReference type="Proteomes" id="UP000291144"/>
    </source>
</evidence>
<comment type="caution">
    <text evidence="3">The sequence shown here is derived from an EMBL/GenBank/DDBJ whole genome shotgun (WGS) entry which is preliminary data.</text>
</comment>
<dbReference type="PANTHER" id="PTHR43476:SF5">
    <property type="entry name" value="FAD-DEPENDENT MONOOXYGENASE"/>
    <property type="match status" value="1"/>
</dbReference>
<accession>A0A4R0L0D3</accession>
<evidence type="ECO:0000259" key="2">
    <source>
        <dbReference type="Pfam" id="PF01494"/>
    </source>
</evidence>
<dbReference type="GO" id="GO:0016491">
    <property type="term" value="F:oxidoreductase activity"/>
    <property type="evidence" value="ECO:0007669"/>
    <property type="project" value="UniProtKB-KW"/>
</dbReference>
<dbReference type="AlphaFoldDB" id="A0A4R0L0D3"/>
<dbReference type="OrthoDB" id="3316391at2"/>
<dbReference type="InterPro" id="IPR002938">
    <property type="entry name" value="FAD-bd"/>
</dbReference>
<organism evidence="3 4">
    <name type="scientific">Kribbella pittospori</name>
    <dbReference type="NCBI Taxonomy" id="722689"/>
    <lineage>
        <taxon>Bacteria</taxon>
        <taxon>Bacillati</taxon>
        <taxon>Actinomycetota</taxon>
        <taxon>Actinomycetes</taxon>
        <taxon>Propionibacteriales</taxon>
        <taxon>Kribbellaceae</taxon>
        <taxon>Kribbella</taxon>
    </lineage>
</organism>
<dbReference type="InterPro" id="IPR050631">
    <property type="entry name" value="PheA/TfdB_FAD_monoxygenase"/>
</dbReference>
<dbReference type="Gene3D" id="3.50.50.60">
    <property type="entry name" value="FAD/NAD(P)-binding domain"/>
    <property type="match status" value="1"/>
</dbReference>
<feature type="domain" description="FAD-binding" evidence="2">
    <location>
        <begin position="37"/>
        <end position="138"/>
    </location>
</feature>
<dbReference type="SUPFAM" id="SSF51905">
    <property type="entry name" value="FAD/NAD(P)-binding domain"/>
    <property type="match status" value="1"/>
</dbReference>
<dbReference type="GO" id="GO:0071949">
    <property type="term" value="F:FAD binding"/>
    <property type="evidence" value="ECO:0007669"/>
    <property type="project" value="InterPro"/>
</dbReference>
<sequence length="200" mass="21975">MLVLDVPVERRRLYVELSRHLAHRQAGHLAGLPLDFSDLPTRYPHTLAIVQADIERELDQHDLGAPVRWASPVLGFRQDATGVDVEIDGPDGGWIRAAYLVGCDGGRSAVRKLAGIGFDGTDATMTGMLADVELTAPPAGPLFSQRGGPGDFSVLGFQEGWYRLIVQRHDRVLDRAVEPGFEDFRELFREVAGTDFGMHS</sequence>
<dbReference type="InterPro" id="IPR036188">
    <property type="entry name" value="FAD/NAD-bd_sf"/>
</dbReference>
<evidence type="ECO:0000313" key="3">
    <source>
        <dbReference type="EMBL" id="TCC66529.1"/>
    </source>
</evidence>
<keyword evidence="4" id="KW-1185">Reference proteome</keyword>
<protein>
    <recommendedName>
        <fullName evidence="2">FAD-binding domain-containing protein</fullName>
    </recommendedName>
</protein>
<proteinExistence type="predicted"/>
<dbReference type="Proteomes" id="UP000291144">
    <property type="component" value="Unassembled WGS sequence"/>
</dbReference>
<keyword evidence="1" id="KW-0560">Oxidoreductase</keyword>
<name>A0A4R0L0D3_9ACTN</name>
<evidence type="ECO:0000256" key="1">
    <source>
        <dbReference type="ARBA" id="ARBA00023002"/>
    </source>
</evidence>
<dbReference type="Pfam" id="PF01494">
    <property type="entry name" value="FAD_binding_3"/>
    <property type="match status" value="1"/>
</dbReference>
<gene>
    <name evidence="3" type="ORF">E0H73_01015</name>
</gene>
<dbReference type="PANTHER" id="PTHR43476">
    <property type="entry name" value="3-(3-HYDROXY-PHENYL)PROPIONATE/3-HYDROXYCINNAMIC ACID HYDROXYLASE"/>
    <property type="match status" value="1"/>
</dbReference>
<dbReference type="EMBL" id="SJKB01000001">
    <property type="protein sequence ID" value="TCC66529.1"/>
    <property type="molecule type" value="Genomic_DNA"/>
</dbReference>